<evidence type="ECO:0000259" key="9">
    <source>
        <dbReference type="Pfam" id="PF12019"/>
    </source>
</evidence>
<organism evidence="10 11">
    <name type="scientific">Eiseniibacteriota bacterium</name>
    <dbReference type="NCBI Taxonomy" id="2212470"/>
    <lineage>
        <taxon>Bacteria</taxon>
        <taxon>Candidatus Eiseniibacteriota</taxon>
    </lineage>
</organism>
<evidence type="ECO:0000313" key="10">
    <source>
        <dbReference type="EMBL" id="TMQ60478.1"/>
    </source>
</evidence>
<proteinExistence type="predicted"/>
<dbReference type="SUPFAM" id="SSF54523">
    <property type="entry name" value="Pili subunits"/>
    <property type="match status" value="1"/>
</dbReference>
<dbReference type="GO" id="GO:0005886">
    <property type="term" value="C:plasma membrane"/>
    <property type="evidence" value="ECO:0007669"/>
    <property type="project" value="UniProtKB-SubCell"/>
</dbReference>
<dbReference type="Gene3D" id="3.30.700.10">
    <property type="entry name" value="Glycoprotein, Type 4 Pilin"/>
    <property type="match status" value="1"/>
</dbReference>
<dbReference type="InterPro" id="IPR022346">
    <property type="entry name" value="T2SS_GspH"/>
</dbReference>
<dbReference type="NCBIfam" id="TIGR02532">
    <property type="entry name" value="IV_pilin_GFxxxE"/>
    <property type="match status" value="1"/>
</dbReference>
<keyword evidence="7 8" id="KW-0472">Membrane</keyword>
<comment type="subcellular location">
    <subcellularLocation>
        <location evidence="1">Cell inner membrane</location>
        <topology evidence="1">Single-pass membrane protein</topology>
    </subcellularLocation>
</comment>
<evidence type="ECO:0000256" key="3">
    <source>
        <dbReference type="ARBA" id="ARBA00022481"/>
    </source>
</evidence>
<evidence type="ECO:0000256" key="8">
    <source>
        <dbReference type="SAM" id="Phobius"/>
    </source>
</evidence>
<comment type="caution">
    <text evidence="10">The sequence shown here is derived from an EMBL/GenBank/DDBJ whole genome shotgun (WGS) entry which is preliminary data.</text>
</comment>
<dbReference type="EMBL" id="VBOW01000014">
    <property type="protein sequence ID" value="TMQ60478.1"/>
    <property type="molecule type" value="Genomic_DNA"/>
</dbReference>
<keyword evidence="4" id="KW-0997">Cell inner membrane</keyword>
<feature type="transmembrane region" description="Helical" evidence="8">
    <location>
        <begin position="33"/>
        <end position="51"/>
    </location>
</feature>
<evidence type="ECO:0000256" key="5">
    <source>
        <dbReference type="ARBA" id="ARBA00022692"/>
    </source>
</evidence>
<dbReference type="GO" id="GO:0015627">
    <property type="term" value="C:type II protein secretion system complex"/>
    <property type="evidence" value="ECO:0007669"/>
    <property type="project" value="InterPro"/>
</dbReference>
<dbReference type="GO" id="GO:0015628">
    <property type="term" value="P:protein secretion by the type II secretion system"/>
    <property type="evidence" value="ECO:0007669"/>
    <property type="project" value="InterPro"/>
</dbReference>
<dbReference type="AlphaFoldDB" id="A0A538TA38"/>
<gene>
    <name evidence="10" type="ORF">E6K76_02275</name>
</gene>
<dbReference type="InterPro" id="IPR045584">
    <property type="entry name" value="Pilin-like"/>
</dbReference>
<evidence type="ECO:0000256" key="7">
    <source>
        <dbReference type="ARBA" id="ARBA00023136"/>
    </source>
</evidence>
<evidence type="ECO:0000313" key="11">
    <source>
        <dbReference type="Proteomes" id="UP000316852"/>
    </source>
</evidence>
<feature type="domain" description="General secretion pathway GspH" evidence="9">
    <location>
        <begin position="64"/>
        <end position="167"/>
    </location>
</feature>
<dbReference type="Proteomes" id="UP000316852">
    <property type="component" value="Unassembled WGS sequence"/>
</dbReference>
<evidence type="ECO:0000256" key="1">
    <source>
        <dbReference type="ARBA" id="ARBA00004377"/>
    </source>
</evidence>
<dbReference type="Pfam" id="PF12019">
    <property type="entry name" value="GspH"/>
    <property type="match status" value="1"/>
</dbReference>
<sequence length="177" mass="19443">MIVPGQEGPHMSPFNFRTASRRGDEAGFTLTELMVVLVIFGIMTAVALPGLNKFLRSVDLNGQVQQTATMARVVRQRAITENNNYVFYWDDTVQGFGWYDDDNNNGVKDVTEKRKDPVAYPAWITVANSGTNPFASPITTFFPNGSASQSGTCIFTNSDGYSRSLSVVRPTGMVTVQ</sequence>
<keyword evidence="3" id="KW-0488">Methylation</keyword>
<reference evidence="10 11" key="1">
    <citation type="journal article" date="2019" name="Nat. Microbiol.">
        <title>Mediterranean grassland soil C-N compound turnover is dependent on rainfall and depth, and is mediated by genomically divergent microorganisms.</title>
        <authorList>
            <person name="Diamond S."/>
            <person name="Andeer P.F."/>
            <person name="Li Z."/>
            <person name="Crits-Christoph A."/>
            <person name="Burstein D."/>
            <person name="Anantharaman K."/>
            <person name="Lane K.R."/>
            <person name="Thomas B.C."/>
            <person name="Pan C."/>
            <person name="Northen T.R."/>
            <person name="Banfield J.F."/>
        </authorList>
    </citation>
    <scope>NUCLEOTIDE SEQUENCE [LARGE SCALE GENOMIC DNA]</scope>
    <source>
        <strain evidence="10">WS_6</strain>
    </source>
</reference>
<dbReference type="Pfam" id="PF07963">
    <property type="entry name" value="N_methyl"/>
    <property type="match status" value="1"/>
</dbReference>
<keyword evidence="2" id="KW-1003">Cell membrane</keyword>
<keyword evidence="5 8" id="KW-0812">Transmembrane</keyword>
<name>A0A538TA38_UNCEI</name>
<protein>
    <submittedName>
        <fullName evidence="10">Prepilin-type N-terminal cleavage/methylation domain-containing protein</fullName>
    </submittedName>
</protein>
<evidence type="ECO:0000256" key="6">
    <source>
        <dbReference type="ARBA" id="ARBA00022989"/>
    </source>
</evidence>
<evidence type="ECO:0000256" key="4">
    <source>
        <dbReference type="ARBA" id="ARBA00022519"/>
    </source>
</evidence>
<accession>A0A538TA38</accession>
<evidence type="ECO:0000256" key="2">
    <source>
        <dbReference type="ARBA" id="ARBA00022475"/>
    </source>
</evidence>
<keyword evidence="6 8" id="KW-1133">Transmembrane helix</keyword>
<dbReference type="InterPro" id="IPR012902">
    <property type="entry name" value="N_methyl_site"/>
</dbReference>